<organism evidence="3 4">
    <name type="scientific">Haemaphysalis longicornis</name>
    <name type="common">Bush tick</name>
    <dbReference type="NCBI Taxonomy" id="44386"/>
    <lineage>
        <taxon>Eukaryota</taxon>
        <taxon>Metazoa</taxon>
        <taxon>Ecdysozoa</taxon>
        <taxon>Arthropoda</taxon>
        <taxon>Chelicerata</taxon>
        <taxon>Arachnida</taxon>
        <taxon>Acari</taxon>
        <taxon>Parasitiformes</taxon>
        <taxon>Ixodida</taxon>
        <taxon>Ixodoidea</taxon>
        <taxon>Ixodidae</taxon>
        <taxon>Haemaphysalinae</taxon>
        <taxon>Haemaphysalis</taxon>
    </lineage>
</organism>
<dbReference type="OrthoDB" id="6507650at2759"/>
<name>A0A9J6GJE0_HAELO</name>
<dbReference type="PANTHER" id="PTHR11505">
    <property type="entry name" value="L1 TRANSPOSABLE ELEMENT-RELATED"/>
    <property type="match status" value="1"/>
</dbReference>
<gene>
    <name evidence="3" type="ORF">HPB48_018921</name>
</gene>
<keyword evidence="4" id="KW-1185">Reference proteome</keyword>
<evidence type="ECO:0000259" key="2">
    <source>
        <dbReference type="Pfam" id="PF25298"/>
    </source>
</evidence>
<sequence>MTRQTVQELRNELMDELGAIKKALNELKELRNLKEEVKELKSLRKEMESMLRENRDLKSQNKKLTQRLEQLEQYQRSNNIEVKGIPFDAEPTAMLKKIGQIIAEPVDDNDIDICHKVPTAKHNETNIVVRFVRRQKRNDFLAKARKARIATNDLGFDESQPVFINEHLTRLTKQLLGAVVQKKKEVGWKFAWTAGGKVFARKDENSPLVRVAEKDDIEKMTR</sequence>
<dbReference type="EMBL" id="JABSTR010000006">
    <property type="protein sequence ID" value="KAH9374500.1"/>
    <property type="molecule type" value="Genomic_DNA"/>
</dbReference>
<dbReference type="Pfam" id="PF25298">
    <property type="entry name" value="Baculo_FP_2nd"/>
    <property type="match status" value="1"/>
</dbReference>
<keyword evidence="1" id="KW-0175">Coiled coil</keyword>
<accession>A0A9J6GJE0</accession>
<dbReference type="InterPro" id="IPR004244">
    <property type="entry name" value="Transposase_22"/>
</dbReference>
<evidence type="ECO:0000256" key="1">
    <source>
        <dbReference type="SAM" id="Coils"/>
    </source>
</evidence>
<dbReference type="VEuPathDB" id="VectorBase:HLOH_040024"/>
<evidence type="ECO:0000313" key="3">
    <source>
        <dbReference type="EMBL" id="KAH9374500.1"/>
    </source>
</evidence>
<dbReference type="InterPro" id="IPR057251">
    <property type="entry name" value="FP_C"/>
</dbReference>
<feature type="domain" description="FP protein C-terminal" evidence="2">
    <location>
        <begin position="169"/>
        <end position="220"/>
    </location>
</feature>
<feature type="coiled-coil region" evidence="1">
    <location>
        <begin position="6"/>
        <end position="77"/>
    </location>
</feature>
<dbReference type="Proteomes" id="UP000821853">
    <property type="component" value="Chromosome 4"/>
</dbReference>
<evidence type="ECO:0000313" key="4">
    <source>
        <dbReference type="Proteomes" id="UP000821853"/>
    </source>
</evidence>
<comment type="caution">
    <text evidence="3">The sequence shown here is derived from an EMBL/GenBank/DDBJ whole genome shotgun (WGS) entry which is preliminary data.</text>
</comment>
<dbReference type="AlphaFoldDB" id="A0A9J6GJE0"/>
<reference evidence="3 4" key="1">
    <citation type="journal article" date="2020" name="Cell">
        <title>Large-Scale Comparative Analyses of Tick Genomes Elucidate Their Genetic Diversity and Vector Capacities.</title>
        <authorList>
            <consortium name="Tick Genome and Microbiome Consortium (TIGMIC)"/>
            <person name="Jia N."/>
            <person name="Wang J."/>
            <person name="Shi W."/>
            <person name="Du L."/>
            <person name="Sun Y."/>
            <person name="Zhan W."/>
            <person name="Jiang J.F."/>
            <person name="Wang Q."/>
            <person name="Zhang B."/>
            <person name="Ji P."/>
            <person name="Bell-Sakyi L."/>
            <person name="Cui X.M."/>
            <person name="Yuan T.T."/>
            <person name="Jiang B.G."/>
            <person name="Yang W.F."/>
            <person name="Lam T.T."/>
            <person name="Chang Q.C."/>
            <person name="Ding S.J."/>
            <person name="Wang X.J."/>
            <person name="Zhu J.G."/>
            <person name="Ruan X.D."/>
            <person name="Zhao L."/>
            <person name="Wei J.T."/>
            <person name="Ye R.Z."/>
            <person name="Que T.C."/>
            <person name="Du C.H."/>
            <person name="Zhou Y.H."/>
            <person name="Cheng J.X."/>
            <person name="Dai P.F."/>
            <person name="Guo W.B."/>
            <person name="Han X.H."/>
            <person name="Huang E.J."/>
            <person name="Li L.F."/>
            <person name="Wei W."/>
            <person name="Gao Y.C."/>
            <person name="Liu J.Z."/>
            <person name="Shao H.Z."/>
            <person name="Wang X."/>
            <person name="Wang C.C."/>
            <person name="Yang T.C."/>
            <person name="Huo Q.B."/>
            <person name="Li W."/>
            <person name="Chen H.Y."/>
            <person name="Chen S.E."/>
            <person name="Zhou L.G."/>
            <person name="Ni X.B."/>
            <person name="Tian J.H."/>
            <person name="Sheng Y."/>
            <person name="Liu T."/>
            <person name="Pan Y.S."/>
            <person name="Xia L.Y."/>
            <person name="Li J."/>
            <person name="Zhao F."/>
            <person name="Cao W.C."/>
        </authorList>
    </citation>
    <scope>NUCLEOTIDE SEQUENCE [LARGE SCALE GENOMIC DNA]</scope>
    <source>
        <strain evidence="3">HaeL-2018</strain>
    </source>
</reference>
<protein>
    <recommendedName>
        <fullName evidence="2">FP protein C-terminal domain-containing protein</fullName>
    </recommendedName>
</protein>
<proteinExistence type="predicted"/>